<evidence type="ECO:0000256" key="2">
    <source>
        <dbReference type="SAM" id="MobiDB-lite"/>
    </source>
</evidence>
<feature type="compositionally biased region" description="Polar residues" evidence="2">
    <location>
        <begin position="455"/>
        <end position="467"/>
    </location>
</feature>
<protein>
    <submittedName>
        <fullName evidence="4">Protein aardvark</fullName>
    </submittedName>
</protein>
<proteinExistence type="predicted"/>
<evidence type="ECO:0000259" key="3">
    <source>
        <dbReference type="Pfam" id="PF23744"/>
    </source>
</evidence>
<dbReference type="Proteomes" id="UP000324585">
    <property type="component" value="Unassembled WGS sequence"/>
</dbReference>
<dbReference type="AlphaFoldDB" id="A0A5J4YWA5"/>
<dbReference type="PANTHER" id="PTHR22895">
    <property type="entry name" value="ARMADILLO REPEAT-CONTAINING PROTEIN 6"/>
    <property type="match status" value="1"/>
</dbReference>
<feature type="domain" description="LRRK2 ARM repeat" evidence="3">
    <location>
        <begin position="226"/>
        <end position="385"/>
    </location>
</feature>
<name>A0A5J4YWA5_PORPP</name>
<dbReference type="InterPro" id="IPR000225">
    <property type="entry name" value="Armadillo"/>
</dbReference>
<dbReference type="SUPFAM" id="SSF48371">
    <property type="entry name" value="ARM repeat"/>
    <property type="match status" value="1"/>
</dbReference>
<comment type="caution">
    <text evidence="4">The sequence shown here is derived from an EMBL/GenBank/DDBJ whole genome shotgun (WGS) entry which is preliminary data.</text>
</comment>
<dbReference type="InterPro" id="IPR016024">
    <property type="entry name" value="ARM-type_fold"/>
</dbReference>
<dbReference type="Gene3D" id="1.25.10.10">
    <property type="entry name" value="Leucine-rich Repeat Variant"/>
    <property type="match status" value="2"/>
</dbReference>
<dbReference type="InterPro" id="IPR011989">
    <property type="entry name" value="ARM-like"/>
</dbReference>
<gene>
    <name evidence="4" type="ORF">FVE85_2948</name>
</gene>
<dbReference type="Pfam" id="PF23744">
    <property type="entry name" value="ARM_LRRK2"/>
    <property type="match status" value="1"/>
</dbReference>
<feature type="compositionally biased region" description="Basic residues" evidence="2">
    <location>
        <begin position="437"/>
        <end position="451"/>
    </location>
</feature>
<dbReference type="OMA" id="FIQEYGC"/>
<evidence type="ECO:0000256" key="1">
    <source>
        <dbReference type="ARBA" id="ARBA00022737"/>
    </source>
</evidence>
<evidence type="ECO:0000313" key="5">
    <source>
        <dbReference type="Proteomes" id="UP000324585"/>
    </source>
</evidence>
<accession>A0A5J4YWA5</accession>
<organism evidence="4 5">
    <name type="scientific">Porphyridium purpureum</name>
    <name type="common">Red alga</name>
    <name type="synonym">Porphyridium cruentum</name>
    <dbReference type="NCBI Taxonomy" id="35688"/>
    <lineage>
        <taxon>Eukaryota</taxon>
        <taxon>Rhodophyta</taxon>
        <taxon>Bangiophyceae</taxon>
        <taxon>Porphyridiales</taxon>
        <taxon>Porphyridiaceae</taxon>
        <taxon>Porphyridium</taxon>
    </lineage>
</organism>
<dbReference type="OrthoDB" id="4094at2759"/>
<feature type="region of interest" description="Disordered" evidence="2">
    <location>
        <begin position="435"/>
        <end position="494"/>
    </location>
</feature>
<keyword evidence="1" id="KW-0677">Repeat</keyword>
<dbReference type="SMART" id="SM00185">
    <property type="entry name" value="ARM"/>
    <property type="match status" value="6"/>
</dbReference>
<dbReference type="InterPro" id="IPR056597">
    <property type="entry name" value="ARM_LRRK2"/>
</dbReference>
<dbReference type="EMBL" id="VRMN01000004">
    <property type="protein sequence ID" value="KAA8494707.1"/>
    <property type="molecule type" value="Genomic_DNA"/>
</dbReference>
<dbReference type="PANTHER" id="PTHR22895:SF0">
    <property type="entry name" value="ARMADILLO REPEAT-CONTAINING PROTEIN 6"/>
    <property type="match status" value="1"/>
</dbReference>
<evidence type="ECO:0000313" key="4">
    <source>
        <dbReference type="EMBL" id="KAA8494707.1"/>
    </source>
</evidence>
<sequence length="526" mass="56837">MEQCEAAVNGAQKAMVDAAIEAVAMDELCRLSHEPAMRQPLVDAGAIGCLATALQSHAMVPPVQKRGLEIAANLAQLDTPTKVKLVDAGIIALVANAMSSNLQDQALQAVGTLLLSLLAALKKKDVCIKIVQDGGIESLCRAMDTYTGNSSIQSQGCDVLFLVTSALDDKAVQDRVRSARGIPVIIQDIAAYEQSPGFLQIAIQILASLARKNTANQEEISELNGIEVILNAMRNQMTHEGVLLAGCQALRFLGFSRENRTRIGDADGVEMVVTAIKQLQTNPAALLVVLKSLNNVTFDNLQNKSAAGRCGAIQLTVEIMDLNRNSGELQEDGCRLLRNLAEGVELNQRIMVDVGGLSSVLFAMTTHPNYLGICEHSCAALLVLAKNDMLLSNVNVADVRRLVESRLEMHRENIEFQRYAKELLELLDDNAASIQRNRTRSRSMSRSRSKSRGSNAGSDGGFQSSAMRNRTRSRSQRSNSKGRGKETKSSPGGGFLSKVAVELRSPCLAPSFLRSCATLRFSSFIN</sequence>
<reference evidence="5" key="1">
    <citation type="journal article" date="2019" name="Nat. Commun.">
        <title>Expansion of phycobilisome linker gene families in mesophilic red algae.</title>
        <authorList>
            <person name="Lee J."/>
            <person name="Kim D."/>
            <person name="Bhattacharya D."/>
            <person name="Yoon H.S."/>
        </authorList>
    </citation>
    <scope>NUCLEOTIDE SEQUENCE [LARGE SCALE GENOMIC DNA]</scope>
    <source>
        <strain evidence="5">CCMP 1328</strain>
    </source>
</reference>
<keyword evidence="5" id="KW-1185">Reference proteome</keyword>